<dbReference type="AlphaFoldDB" id="A0A9P3LJL5"/>
<protein>
    <submittedName>
        <fullName evidence="1">Uncharacterized protein</fullName>
    </submittedName>
</protein>
<reference evidence="1 2" key="1">
    <citation type="submission" date="2021-08" db="EMBL/GenBank/DDBJ databases">
        <title>Draft Genome Sequence of Phanerochaete sordida strain YK-624.</title>
        <authorList>
            <person name="Mori T."/>
            <person name="Dohra H."/>
            <person name="Suzuki T."/>
            <person name="Kawagishi H."/>
            <person name="Hirai H."/>
        </authorList>
    </citation>
    <scope>NUCLEOTIDE SEQUENCE [LARGE SCALE GENOMIC DNA]</scope>
    <source>
        <strain evidence="1 2">YK-624</strain>
    </source>
</reference>
<dbReference type="EMBL" id="BPQB01000058">
    <property type="protein sequence ID" value="GJE96342.1"/>
    <property type="molecule type" value="Genomic_DNA"/>
</dbReference>
<organism evidence="1 2">
    <name type="scientific">Phanerochaete sordida</name>
    <dbReference type="NCBI Taxonomy" id="48140"/>
    <lineage>
        <taxon>Eukaryota</taxon>
        <taxon>Fungi</taxon>
        <taxon>Dikarya</taxon>
        <taxon>Basidiomycota</taxon>
        <taxon>Agaricomycotina</taxon>
        <taxon>Agaricomycetes</taxon>
        <taxon>Polyporales</taxon>
        <taxon>Phanerochaetaceae</taxon>
        <taxon>Phanerochaete</taxon>
    </lineage>
</organism>
<proteinExistence type="predicted"/>
<evidence type="ECO:0000313" key="2">
    <source>
        <dbReference type="Proteomes" id="UP000703269"/>
    </source>
</evidence>
<gene>
    <name evidence="1" type="ORF">PsYK624_125360</name>
</gene>
<dbReference type="Proteomes" id="UP000703269">
    <property type="component" value="Unassembled WGS sequence"/>
</dbReference>
<keyword evidence="2" id="KW-1185">Reference proteome</keyword>
<comment type="caution">
    <text evidence="1">The sequence shown here is derived from an EMBL/GenBank/DDBJ whole genome shotgun (WGS) entry which is preliminary data.</text>
</comment>
<accession>A0A9P3LJL5</accession>
<name>A0A9P3LJL5_9APHY</name>
<sequence length="66" mass="7445">MAARWQRSAKATPSFCDGSHCKGCKQLSRNNGTISLRGHVLMRQRDRSLIALRKTSQCYLCMQALC</sequence>
<evidence type="ECO:0000313" key="1">
    <source>
        <dbReference type="EMBL" id="GJE96342.1"/>
    </source>
</evidence>